<dbReference type="SUPFAM" id="SSF53335">
    <property type="entry name" value="S-adenosyl-L-methionine-dependent methyltransferases"/>
    <property type="match status" value="1"/>
</dbReference>
<evidence type="ECO:0000313" key="2">
    <source>
        <dbReference type="Proteomes" id="UP000325902"/>
    </source>
</evidence>
<dbReference type="EMBL" id="VCHE01000023">
    <property type="protein sequence ID" value="KAB2576485.1"/>
    <property type="molecule type" value="Genomic_DNA"/>
</dbReference>
<dbReference type="InterPro" id="IPR029063">
    <property type="entry name" value="SAM-dependent_MTases_sf"/>
</dbReference>
<dbReference type="PANTHER" id="PTHR43591:SF10">
    <property type="entry name" value="ABC TRANSMEMBRANE TYPE-1 DOMAIN-CONTAINING PROTEIN-RELATED"/>
    <property type="match status" value="1"/>
</dbReference>
<dbReference type="Gene3D" id="3.40.50.150">
    <property type="entry name" value="Vaccinia Virus protein VP39"/>
    <property type="match status" value="1"/>
</dbReference>
<dbReference type="OrthoDB" id="2013972at2759"/>
<sequence>MASDTDSSYETDSLYTDLSASVTSSIREGRFENGRRYHAHREGTYLLPDDEKEQDRLDLMGHCFSLALKGELYKAPVKDPKLCLDIGTGTGLWALDFADTHPDCQVIGTDLSPIQPSWSAPNCKFIIDDANADWIYAEKGQFDFIHARYVYAGIDDWDKLWRQIYEHLKPGGWVEHQEPSAWFETEDPGFENSQSHFWQVQTDEASAKMGRRFNVAHEQKDRMIKAGFINVHQHVVNVPLGTWDPDKIQLGKCALLNMVEAVRPSCLAIFTRVLGWDLVRSEALSAAVIKEQLSQKYKTYFKIYCTYGQKPEAA</sequence>
<accession>A0A5N5DFI1</accession>
<dbReference type="Proteomes" id="UP000325902">
    <property type="component" value="Unassembled WGS sequence"/>
</dbReference>
<dbReference type="GO" id="GO:0008168">
    <property type="term" value="F:methyltransferase activity"/>
    <property type="evidence" value="ECO:0007669"/>
    <property type="project" value="TreeGrafter"/>
</dbReference>
<proteinExistence type="predicted"/>
<protein>
    <submittedName>
        <fullName evidence="1">Secondary metabolism regulator LAE1</fullName>
    </submittedName>
</protein>
<evidence type="ECO:0000313" key="1">
    <source>
        <dbReference type="EMBL" id="KAB2576485.1"/>
    </source>
</evidence>
<dbReference type="AlphaFoldDB" id="A0A5N5DFI1"/>
<reference evidence="1 2" key="1">
    <citation type="journal article" date="2019" name="Sci. Rep.">
        <title>A multi-omics analysis of the grapevine pathogen Lasiodiplodia theobromae reveals that temperature affects the expression of virulence- and pathogenicity-related genes.</title>
        <authorList>
            <person name="Felix C."/>
            <person name="Meneses R."/>
            <person name="Goncalves M.F.M."/>
            <person name="Tilleman L."/>
            <person name="Duarte A.S."/>
            <person name="Jorrin-Novo J.V."/>
            <person name="Van de Peer Y."/>
            <person name="Deforce D."/>
            <person name="Van Nieuwerburgh F."/>
            <person name="Esteves A.C."/>
            <person name="Alves A."/>
        </authorList>
    </citation>
    <scope>NUCLEOTIDE SEQUENCE [LARGE SCALE GENOMIC DNA]</scope>
    <source>
        <strain evidence="1 2">LA-SOL3</strain>
    </source>
</reference>
<dbReference type="CDD" id="cd02440">
    <property type="entry name" value="AdoMet_MTases"/>
    <property type="match status" value="1"/>
</dbReference>
<comment type="caution">
    <text evidence="1">The sequence shown here is derived from an EMBL/GenBank/DDBJ whole genome shotgun (WGS) entry which is preliminary data.</text>
</comment>
<dbReference type="PANTHER" id="PTHR43591">
    <property type="entry name" value="METHYLTRANSFERASE"/>
    <property type="match status" value="1"/>
</dbReference>
<name>A0A5N5DFI1_9PEZI</name>
<keyword evidence="2" id="KW-1185">Reference proteome</keyword>
<organism evidence="1 2">
    <name type="scientific">Lasiodiplodia theobromae</name>
    <dbReference type="NCBI Taxonomy" id="45133"/>
    <lineage>
        <taxon>Eukaryota</taxon>
        <taxon>Fungi</taxon>
        <taxon>Dikarya</taxon>
        <taxon>Ascomycota</taxon>
        <taxon>Pezizomycotina</taxon>
        <taxon>Dothideomycetes</taxon>
        <taxon>Dothideomycetes incertae sedis</taxon>
        <taxon>Botryosphaeriales</taxon>
        <taxon>Botryosphaeriaceae</taxon>
        <taxon>Lasiodiplodia</taxon>
    </lineage>
</organism>
<dbReference type="Pfam" id="PF13489">
    <property type="entry name" value="Methyltransf_23"/>
    <property type="match status" value="1"/>
</dbReference>
<gene>
    <name evidence="1" type="primary">LAE1_6</name>
    <name evidence="1" type="ORF">DBV05_g4893</name>
</gene>